<dbReference type="PANTHER" id="PTHR48050:SF13">
    <property type="entry name" value="STEROL 3-BETA-GLUCOSYLTRANSFERASE UGT80A2"/>
    <property type="match status" value="1"/>
</dbReference>
<protein>
    <submittedName>
        <fullName evidence="2">Glycosyl transferase</fullName>
    </submittedName>
</protein>
<accession>A0A8D4VQF4</accession>
<organism evidence="2 3">
    <name type="scientific">Methylogaea oryzae</name>
    <dbReference type="NCBI Taxonomy" id="1295382"/>
    <lineage>
        <taxon>Bacteria</taxon>
        <taxon>Pseudomonadati</taxon>
        <taxon>Pseudomonadota</taxon>
        <taxon>Gammaproteobacteria</taxon>
        <taxon>Methylococcales</taxon>
        <taxon>Methylococcaceae</taxon>
        <taxon>Methylogaea</taxon>
    </lineage>
</organism>
<dbReference type="GO" id="GO:0008194">
    <property type="term" value="F:UDP-glycosyltransferase activity"/>
    <property type="evidence" value="ECO:0007669"/>
    <property type="project" value="InterPro"/>
</dbReference>
<keyword evidence="2" id="KW-0808">Transferase</keyword>
<reference evidence="2" key="1">
    <citation type="submission" date="2019-06" db="EMBL/GenBank/DDBJ databases">
        <title>Complete genome sequence of Methylogaea oryzae strain JCM16910.</title>
        <authorList>
            <person name="Asakawa S."/>
        </authorList>
    </citation>
    <scope>NUCLEOTIDE SEQUENCE</scope>
    <source>
        <strain evidence="2">E10</strain>
    </source>
</reference>
<gene>
    <name evidence="2" type="ORF">MoryE10_27760</name>
</gene>
<dbReference type="RefSeq" id="WP_221047400.1">
    <property type="nucleotide sequence ID" value="NZ_AP019782.1"/>
</dbReference>
<name>A0A8D4VQF4_9GAMM</name>
<dbReference type="GO" id="GO:0016758">
    <property type="term" value="F:hexosyltransferase activity"/>
    <property type="evidence" value="ECO:0007669"/>
    <property type="project" value="UniProtKB-ARBA"/>
</dbReference>
<dbReference type="Pfam" id="PF06722">
    <property type="entry name" value="EryCIII-like_C"/>
    <property type="match status" value="1"/>
</dbReference>
<sequence>MRIAIQTWGSNGDIRPMLALAGGLARRGHAVTLVVSSLDNRYYTAEAAQLGIAYRQVPERMEFDMEDFARRTFRMHGLQWLRALLDEALFPYEDLIFQIGLELADSHDVLIGHHFLYPVKLAARLKRKPHVSVTLCPAAIPTPTQPPMHCPDLGAWGNPWLWRLAHRLFNWYLRPMERLWREHGQPPVRQVFEDQLASDRLDLVAAEPLFCAGLEPSAPHRICGVFNWQDDAQAWTMPDGLRAFLDEGDAPVYCTFGSLQQAMPEWCMDLFVAAVAKVGCRAIVQTGSARFPADTRLGDCYFVGRHPHQPVFERCRAVVHHGGAGTTQAASRAGCPSVVVSFMDEQLFWGQRLHALGLALPPLPAKRANADRLAQRIRAVLDDPAMRQRALDIRRRMAGGDGVAEAVRRIEALGAAAD</sequence>
<dbReference type="GO" id="GO:0017000">
    <property type="term" value="P:antibiotic biosynthetic process"/>
    <property type="evidence" value="ECO:0007669"/>
    <property type="project" value="UniProtKB-ARBA"/>
</dbReference>
<dbReference type="EMBL" id="AP019782">
    <property type="protein sequence ID" value="BBL72170.1"/>
    <property type="molecule type" value="Genomic_DNA"/>
</dbReference>
<dbReference type="FunFam" id="3.40.50.2000:FF:000009">
    <property type="entry name" value="Sterol 3-beta-glucosyltransferase UGT80A2"/>
    <property type="match status" value="1"/>
</dbReference>
<dbReference type="AlphaFoldDB" id="A0A8D4VQF4"/>
<proteinExistence type="predicted"/>
<dbReference type="InterPro" id="IPR050426">
    <property type="entry name" value="Glycosyltransferase_28"/>
</dbReference>
<feature type="domain" description="Erythromycin biosynthesis protein CIII-like C-terminal" evidence="1">
    <location>
        <begin position="302"/>
        <end position="413"/>
    </location>
</feature>
<keyword evidence="3" id="KW-1185">Reference proteome</keyword>
<dbReference type="CDD" id="cd03784">
    <property type="entry name" value="GT1_Gtf-like"/>
    <property type="match status" value="1"/>
</dbReference>
<dbReference type="InterPro" id="IPR010610">
    <property type="entry name" value="EryCIII-like_C"/>
</dbReference>
<evidence type="ECO:0000313" key="2">
    <source>
        <dbReference type="EMBL" id="BBL72170.1"/>
    </source>
</evidence>
<evidence type="ECO:0000259" key="1">
    <source>
        <dbReference type="Pfam" id="PF06722"/>
    </source>
</evidence>
<dbReference type="KEGG" id="moz:MoryE10_27760"/>
<evidence type="ECO:0000313" key="3">
    <source>
        <dbReference type="Proteomes" id="UP000824988"/>
    </source>
</evidence>
<dbReference type="InterPro" id="IPR002213">
    <property type="entry name" value="UDP_glucos_trans"/>
</dbReference>
<dbReference type="Proteomes" id="UP000824988">
    <property type="component" value="Chromosome"/>
</dbReference>
<dbReference type="PANTHER" id="PTHR48050">
    <property type="entry name" value="STEROL 3-BETA-GLUCOSYLTRANSFERASE"/>
    <property type="match status" value="1"/>
</dbReference>